<dbReference type="AlphaFoldDB" id="A0A0A0C0S8"/>
<proteinExistence type="predicted"/>
<dbReference type="EMBL" id="AXCZ01000024">
    <property type="protein sequence ID" value="KGM13801.1"/>
    <property type="molecule type" value="Genomic_DNA"/>
</dbReference>
<evidence type="ECO:0000313" key="4">
    <source>
        <dbReference type="Proteomes" id="UP000054314"/>
    </source>
</evidence>
<dbReference type="Proteomes" id="UP000054314">
    <property type="component" value="Unassembled WGS sequence"/>
</dbReference>
<name>A0A0A0C0S8_9CELL</name>
<keyword evidence="4" id="KW-1185">Reference proteome</keyword>
<organism evidence="3 4">
    <name type="scientific">Cellulomonas bogoriensis 69B4 = DSM 16987</name>
    <dbReference type="NCBI Taxonomy" id="1386082"/>
    <lineage>
        <taxon>Bacteria</taxon>
        <taxon>Bacillati</taxon>
        <taxon>Actinomycetota</taxon>
        <taxon>Actinomycetes</taxon>
        <taxon>Micrococcales</taxon>
        <taxon>Cellulomonadaceae</taxon>
        <taxon>Cellulomonas</taxon>
    </lineage>
</organism>
<evidence type="ECO:0000256" key="2">
    <source>
        <dbReference type="SAM" id="SignalP"/>
    </source>
</evidence>
<feature type="region of interest" description="Disordered" evidence="1">
    <location>
        <begin position="65"/>
        <end position="85"/>
    </location>
</feature>
<keyword evidence="2" id="KW-0732">Signal</keyword>
<evidence type="ECO:0000256" key="1">
    <source>
        <dbReference type="SAM" id="MobiDB-lite"/>
    </source>
</evidence>
<feature type="signal peptide" evidence="2">
    <location>
        <begin position="1"/>
        <end position="31"/>
    </location>
</feature>
<reference evidence="3 4" key="1">
    <citation type="submission" date="2013-08" db="EMBL/GenBank/DDBJ databases">
        <title>Genome sequencing of Cellulomonas bogoriensis 69B4.</title>
        <authorList>
            <person name="Chen F."/>
            <person name="Li Y."/>
            <person name="Wang G."/>
        </authorList>
    </citation>
    <scope>NUCLEOTIDE SEQUENCE [LARGE SCALE GENOMIC DNA]</scope>
    <source>
        <strain evidence="3 4">69B4</strain>
    </source>
</reference>
<evidence type="ECO:0000313" key="3">
    <source>
        <dbReference type="EMBL" id="KGM13801.1"/>
    </source>
</evidence>
<dbReference type="RefSeq" id="WP_035058280.1">
    <property type="nucleotide sequence ID" value="NZ_AXCZ01000024.1"/>
</dbReference>
<gene>
    <name evidence="3" type="ORF">N869_09565</name>
</gene>
<comment type="caution">
    <text evidence="3">The sequence shown here is derived from an EMBL/GenBank/DDBJ whole genome shotgun (WGS) entry which is preliminary data.</text>
</comment>
<protein>
    <submittedName>
        <fullName evidence="3">Uncharacterized protein</fullName>
    </submittedName>
</protein>
<feature type="chain" id="PRO_5001967666" evidence="2">
    <location>
        <begin position="32"/>
        <end position="202"/>
    </location>
</feature>
<accession>A0A0A0C0S8</accession>
<sequence length="202" mass="20711">MRHLSWRTGRTLWTFLVVAVLAMMVASLASAVVASTPAIAIQHGATYAYGTVVYNYDAPAPLSSQSSRTTYVPGSPSGPEAASWVSPASVGGDGVAANTARAADAVLYSPQVASRNLLGQLGEGYATTPGGRTVSAHAADRIVNGAPGRAPTTLSRVDGNLDNPTGLRYDPVADAVRVSQGKDFVVVSGTGPGQQIVTVMVR</sequence>